<evidence type="ECO:0000313" key="1">
    <source>
        <dbReference type="EMBL" id="KAI3739472.1"/>
    </source>
</evidence>
<comment type="caution">
    <text evidence="1">The sequence shown here is derived from an EMBL/GenBank/DDBJ whole genome shotgun (WGS) entry which is preliminary data.</text>
</comment>
<gene>
    <name evidence="1" type="ORF">L2E82_29877</name>
</gene>
<accession>A0ACB9CYU6</accession>
<evidence type="ECO:0000313" key="2">
    <source>
        <dbReference type="Proteomes" id="UP001055811"/>
    </source>
</evidence>
<protein>
    <submittedName>
        <fullName evidence="1">Uncharacterized protein</fullName>
    </submittedName>
</protein>
<sequence>MIVNVSNENCFTNGYLDTMIDCIPGLERFRLKDLPGYIRTTYINSGELDYVIESVKATRKVSNIILHTFEELESTIIEALQPMIPHIYTIGPLELLLNPIKLEEETNKLDIMLVLIGFSQGFSQTINGKWKMCILKLLQG</sequence>
<reference evidence="1 2" key="2">
    <citation type="journal article" date="2022" name="Mol. Ecol. Resour.">
        <title>The genomes of chicory, endive, great burdock and yacon provide insights into Asteraceae paleo-polyploidization history and plant inulin production.</title>
        <authorList>
            <person name="Fan W."/>
            <person name="Wang S."/>
            <person name="Wang H."/>
            <person name="Wang A."/>
            <person name="Jiang F."/>
            <person name="Liu H."/>
            <person name="Zhao H."/>
            <person name="Xu D."/>
            <person name="Zhang Y."/>
        </authorList>
    </citation>
    <scope>NUCLEOTIDE SEQUENCE [LARGE SCALE GENOMIC DNA]</scope>
    <source>
        <strain evidence="2">cv. Punajuju</strain>
        <tissue evidence="1">Leaves</tissue>
    </source>
</reference>
<name>A0ACB9CYU6_CICIN</name>
<proteinExistence type="predicted"/>
<dbReference type="EMBL" id="CM042013">
    <property type="protein sequence ID" value="KAI3739472.1"/>
    <property type="molecule type" value="Genomic_DNA"/>
</dbReference>
<dbReference type="Proteomes" id="UP001055811">
    <property type="component" value="Linkage Group LG05"/>
</dbReference>
<keyword evidence="2" id="KW-1185">Reference proteome</keyword>
<organism evidence="1 2">
    <name type="scientific">Cichorium intybus</name>
    <name type="common">Chicory</name>
    <dbReference type="NCBI Taxonomy" id="13427"/>
    <lineage>
        <taxon>Eukaryota</taxon>
        <taxon>Viridiplantae</taxon>
        <taxon>Streptophyta</taxon>
        <taxon>Embryophyta</taxon>
        <taxon>Tracheophyta</taxon>
        <taxon>Spermatophyta</taxon>
        <taxon>Magnoliopsida</taxon>
        <taxon>eudicotyledons</taxon>
        <taxon>Gunneridae</taxon>
        <taxon>Pentapetalae</taxon>
        <taxon>asterids</taxon>
        <taxon>campanulids</taxon>
        <taxon>Asterales</taxon>
        <taxon>Asteraceae</taxon>
        <taxon>Cichorioideae</taxon>
        <taxon>Cichorieae</taxon>
        <taxon>Cichoriinae</taxon>
        <taxon>Cichorium</taxon>
    </lineage>
</organism>
<reference evidence="2" key="1">
    <citation type="journal article" date="2022" name="Mol. Ecol. Resour.">
        <title>The genomes of chicory, endive, great burdock and yacon provide insights into Asteraceae palaeo-polyploidization history and plant inulin production.</title>
        <authorList>
            <person name="Fan W."/>
            <person name="Wang S."/>
            <person name="Wang H."/>
            <person name="Wang A."/>
            <person name="Jiang F."/>
            <person name="Liu H."/>
            <person name="Zhao H."/>
            <person name="Xu D."/>
            <person name="Zhang Y."/>
        </authorList>
    </citation>
    <scope>NUCLEOTIDE SEQUENCE [LARGE SCALE GENOMIC DNA]</scope>
    <source>
        <strain evidence="2">cv. Punajuju</strain>
    </source>
</reference>